<reference evidence="1" key="1">
    <citation type="submission" date="2023-04" db="EMBL/GenBank/DDBJ databases">
        <title>A chromosome-level genome assembly of the parasitoid wasp Eretmocerus hayati.</title>
        <authorList>
            <person name="Zhong Y."/>
            <person name="Liu S."/>
            <person name="Liu Y."/>
        </authorList>
    </citation>
    <scope>NUCLEOTIDE SEQUENCE</scope>
    <source>
        <strain evidence="1">ZJU_SS_LIU_2023</strain>
    </source>
</reference>
<accession>A0ACC2P7Q1</accession>
<evidence type="ECO:0000313" key="2">
    <source>
        <dbReference type="Proteomes" id="UP001239111"/>
    </source>
</evidence>
<keyword evidence="2" id="KW-1185">Reference proteome</keyword>
<name>A0ACC2P7Q1_9HYME</name>
<organism evidence="1 2">
    <name type="scientific">Eretmocerus hayati</name>
    <dbReference type="NCBI Taxonomy" id="131215"/>
    <lineage>
        <taxon>Eukaryota</taxon>
        <taxon>Metazoa</taxon>
        <taxon>Ecdysozoa</taxon>
        <taxon>Arthropoda</taxon>
        <taxon>Hexapoda</taxon>
        <taxon>Insecta</taxon>
        <taxon>Pterygota</taxon>
        <taxon>Neoptera</taxon>
        <taxon>Endopterygota</taxon>
        <taxon>Hymenoptera</taxon>
        <taxon>Apocrita</taxon>
        <taxon>Proctotrupomorpha</taxon>
        <taxon>Chalcidoidea</taxon>
        <taxon>Aphelinidae</taxon>
        <taxon>Aphelininae</taxon>
        <taxon>Eretmocerus</taxon>
    </lineage>
</organism>
<proteinExistence type="predicted"/>
<gene>
    <name evidence="1" type="ORF">QAD02_014279</name>
</gene>
<evidence type="ECO:0000313" key="1">
    <source>
        <dbReference type="EMBL" id="KAJ8678492.1"/>
    </source>
</evidence>
<dbReference type="EMBL" id="CM056742">
    <property type="protein sequence ID" value="KAJ8678492.1"/>
    <property type="molecule type" value="Genomic_DNA"/>
</dbReference>
<sequence length="182" mass="20525">MRVLADQVAMKRLLFCTLLLLLGTPGLRGVELQRIQQHRHHHVDLEASSPSESGTPGLADLLPDSTNSLEELRETAPRREREGDVLEAHHLPQLQQQQRPIVELVLGVLDTLQLSARSELRRVKARHARRSDHYQARLQQQELSFDDEVTALESQPPPRATHHPTRSIPGAATVLKRRSLAL</sequence>
<comment type="caution">
    <text evidence="1">The sequence shown here is derived from an EMBL/GenBank/DDBJ whole genome shotgun (WGS) entry which is preliminary data.</text>
</comment>
<dbReference type="Proteomes" id="UP001239111">
    <property type="component" value="Chromosome 2"/>
</dbReference>
<protein>
    <submittedName>
        <fullName evidence="1">Uncharacterized protein</fullName>
    </submittedName>
</protein>